<accession>A0A437LVW5</accession>
<dbReference type="SUPFAM" id="SSF158791">
    <property type="entry name" value="MgtE N-terminal domain-like"/>
    <property type="match status" value="1"/>
</dbReference>
<organism evidence="2 3">
    <name type="scientific">Rhodovarius crocodyli</name>
    <dbReference type="NCBI Taxonomy" id="1979269"/>
    <lineage>
        <taxon>Bacteria</taxon>
        <taxon>Pseudomonadati</taxon>
        <taxon>Pseudomonadota</taxon>
        <taxon>Alphaproteobacteria</taxon>
        <taxon>Acetobacterales</taxon>
        <taxon>Roseomonadaceae</taxon>
        <taxon>Rhodovarius</taxon>
    </lineage>
</organism>
<evidence type="ECO:0000313" key="3">
    <source>
        <dbReference type="Proteomes" id="UP000282957"/>
    </source>
</evidence>
<protein>
    <recommendedName>
        <fullName evidence="1">Magnesium transporter MgtE intracellular domain-containing protein</fullName>
    </recommendedName>
</protein>
<dbReference type="OrthoDB" id="9791432at2"/>
<name>A0A437LVW5_9PROT</name>
<keyword evidence="3" id="KW-1185">Reference proteome</keyword>
<dbReference type="Pfam" id="PF03448">
    <property type="entry name" value="MgtE_N"/>
    <property type="match status" value="1"/>
</dbReference>
<dbReference type="InterPro" id="IPR006668">
    <property type="entry name" value="Mg_transptr_MgtE_intracell_dom"/>
</dbReference>
<comment type="caution">
    <text evidence="2">The sequence shown here is derived from an EMBL/GenBank/DDBJ whole genome shotgun (WGS) entry which is preliminary data.</text>
</comment>
<feature type="domain" description="Magnesium transporter MgtE intracellular" evidence="1">
    <location>
        <begin position="40"/>
        <end position="98"/>
    </location>
</feature>
<evidence type="ECO:0000259" key="1">
    <source>
        <dbReference type="Pfam" id="PF03448"/>
    </source>
</evidence>
<sequence>MLIQASEQRVTARLEEMRALQTRLEGELRARDEREEAGIRQLVRVYESMRPRDAATILDDLEMPVLLQVIDRMREAKAAPVLAAMRPDRARAVTTELSRLRSRSPD</sequence>
<reference evidence="2 3" key="1">
    <citation type="submission" date="2019-01" db="EMBL/GenBank/DDBJ databases">
        <authorList>
            <person name="Chen W.-M."/>
        </authorList>
    </citation>
    <scope>NUCLEOTIDE SEQUENCE [LARGE SCALE GENOMIC DNA]</scope>
    <source>
        <strain evidence="2 3">CCP-6</strain>
    </source>
</reference>
<gene>
    <name evidence="2" type="ORF">EOD42_25190</name>
</gene>
<dbReference type="EMBL" id="SACL01000019">
    <property type="protein sequence ID" value="RVT89536.1"/>
    <property type="molecule type" value="Genomic_DNA"/>
</dbReference>
<proteinExistence type="predicted"/>
<dbReference type="AlphaFoldDB" id="A0A437LVW5"/>
<dbReference type="Proteomes" id="UP000282957">
    <property type="component" value="Unassembled WGS sequence"/>
</dbReference>
<evidence type="ECO:0000313" key="2">
    <source>
        <dbReference type="EMBL" id="RVT89536.1"/>
    </source>
</evidence>